<evidence type="ECO:0000313" key="2">
    <source>
        <dbReference type="Proteomes" id="UP000503447"/>
    </source>
</evidence>
<sequence length="188" mass="20569">MIALAAANPPSCHLVVGSFVSGEWHKNAPTVRSELERRLNRMDEEAELFHSLCGRLAIPVAFGRPRYVASGFGSRLTDLSLQLLQSAVSLAAHPDTNGRAYERVAITQRRPCRKGGELKDCTIFEEYLEVCQLLKATPFARKLIFCSSNTDDYCSPGVVPHADVADDCSAAGLLFTTTLPWAVSELKT</sequence>
<accession>A0A6M5YTF0</accession>
<dbReference type="AlphaFoldDB" id="A0A6M5YTF0"/>
<name>A0A6M5YTF0_9BACT</name>
<dbReference type="KEGG" id="ftj:FTUN_3769"/>
<keyword evidence="2" id="KW-1185">Reference proteome</keyword>
<proteinExistence type="predicted"/>
<dbReference type="EMBL" id="CP053452">
    <property type="protein sequence ID" value="QJW96212.1"/>
    <property type="molecule type" value="Genomic_DNA"/>
</dbReference>
<evidence type="ECO:0000313" key="1">
    <source>
        <dbReference type="EMBL" id="QJW96212.1"/>
    </source>
</evidence>
<organism evidence="1 2">
    <name type="scientific">Frigoriglobus tundricola</name>
    <dbReference type="NCBI Taxonomy" id="2774151"/>
    <lineage>
        <taxon>Bacteria</taxon>
        <taxon>Pseudomonadati</taxon>
        <taxon>Planctomycetota</taxon>
        <taxon>Planctomycetia</taxon>
        <taxon>Gemmatales</taxon>
        <taxon>Gemmataceae</taxon>
        <taxon>Frigoriglobus</taxon>
    </lineage>
</organism>
<gene>
    <name evidence="1" type="ORF">FTUN_3769</name>
</gene>
<reference evidence="2" key="1">
    <citation type="submission" date="2020-05" db="EMBL/GenBank/DDBJ databases">
        <title>Frigoriglobus tundricola gen. nov., sp. nov., a psychrotolerant cellulolytic planctomycete of the family Gemmataceae with two divergent copies of 16S rRNA gene.</title>
        <authorList>
            <person name="Kulichevskaya I.S."/>
            <person name="Ivanova A.A."/>
            <person name="Naumoff D.G."/>
            <person name="Beletsky A.V."/>
            <person name="Rijpstra W.I.C."/>
            <person name="Sinninghe Damste J.S."/>
            <person name="Mardanov A.V."/>
            <person name="Ravin N.V."/>
            <person name="Dedysh S.N."/>
        </authorList>
    </citation>
    <scope>NUCLEOTIDE SEQUENCE [LARGE SCALE GENOMIC DNA]</scope>
    <source>
        <strain evidence="2">PL17</strain>
    </source>
</reference>
<dbReference type="Proteomes" id="UP000503447">
    <property type="component" value="Chromosome"/>
</dbReference>
<dbReference type="RefSeq" id="WP_171471841.1">
    <property type="nucleotide sequence ID" value="NZ_CP053452.2"/>
</dbReference>
<protein>
    <submittedName>
        <fullName evidence="1">Uncharacterized protein</fullName>
    </submittedName>
</protein>